<proteinExistence type="predicted"/>
<evidence type="ECO:0000259" key="24">
    <source>
        <dbReference type="PROSITE" id="PS50027"/>
    </source>
</evidence>
<dbReference type="GO" id="GO:0007155">
    <property type="term" value="P:cell adhesion"/>
    <property type="evidence" value="ECO:0007669"/>
    <property type="project" value="UniProtKB-KW"/>
</dbReference>
<protein>
    <recommendedName>
        <fullName evidence="14">Laminin subunit gamma-2</fullName>
    </recommendedName>
    <alternativeName>
        <fullName evidence="16">Epiligrin subunit gamma</fullName>
    </alternativeName>
    <alternativeName>
        <fullName evidence="19">Kalinin subunit gamma</fullName>
    </alternativeName>
    <alternativeName>
        <fullName evidence="18">Kalinin/nicein/epiligrin 100 kDa subunit</fullName>
    </alternativeName>
    <alternativeName>
        <fullName evidence="20">Laminin B2t chain</fullName>
    </alternativeName>
    <alternativeName>
        <fullName evidence="17">Laminin-5 subunit gamma</fullName>
    </alternativeName>
    <alternativeName>
        <fullName evidence="15">Nicein subunit gamma</fullName>
    </alternativeName>
</protein>
<dbReference type="InterPro" id="IPR000034">
    <property type="entry name" value="Laminin_IV"/>
</dbReference>
<keyword evidence="3" id="KW-0272">Extracellular matrix</keyword>
<dbReference type="GeneTree" id="ENSGT00940000160470"/>
<feature type="coiled-coil region" evidence="22">
    <location>
        <begin position="993"/>
        <end position="1020"/>
    </location>
</feature>
<feature type="domain" description="Laminin IV type A" evidence="25">
    <location>
        <begin position="321"/>
        <end position="489"/>
    </location>
</feature>
<evidence type="ECO:0000256" key="4">
    <source>
        <dbReference type="ARBA" id="ARBA00022674"/>
    </source>
</evidence>
<dbReference type="CDD" id="cd00055">
    <property type="entry name" value="EGF_Lam"/>
    <property type="match status" value="6"/>
</dbReference>
<dbReference type="InterPro" id="IPR002049">
    <property type="entry name" value="LE_dom"/>
</dbReference>
<feature type="region of interest" description="Disordered" evidence="23">
    <location>
        <begin position="68"/>
        <end position="106"/>
    </location>
</feature>
<organism evidence="26 27">
    <name type="scientific">Macaca fascicularis</name>
    <name type="common">Crab-eating macaque</name>
    <name type="synonym">Cynomolgus monkey</name>
    <dbReference type="NCBI Taxonomy" id="9541"/>
    <lineage>
        <taxon>Eukaryota</taxon>
        <taxon>Metazoa</taxon>
        <taxon>Chordata</taxon>
        <taxon>Craniata</taxon>
        <taxon>Vertebrata</taxon>
        <taxon>Euteleostomi</taxon>
        <taxon>Mammalia</taxon>
        <taxon>Eutheria</taxon>
        <taxon>Euarchontoglires</taxon>
        <taxon>Primates</taxon>
        <taxon>Haplorrhini</taxon>
        <taxon>Catarrhini</taxon>
        <taxon>Cercopithecidae</taxon>
        <taxon>Cercopithecinae</taxon>
        <taxon>Macaca</taxon>
    </lineage>
</organism>
<dbReference type="FunFam" id="2.10.25.10:FF:000441">
    <property type="entry name" value="Laminin subunit gamma 2"/>
    <property type="match status" value="1"/>
</dbReference>
<dbReference type="GO" id="GO:0007411">
    <property type="term" value="P:axon guidance"/>
    <property type="evidence" value="ECO:0007669"/>
    <property type="project" value="TreeGrafter"/>
</dbReference>
<evidence type="ECO:0000256" key="15">
    <source>
        <dbReference type="ARBA" id="ARBA00075698"/>
    </source>
</evidence>
<keyword evidence="8" id="KW-0130">Cell adhesion</keyword>
<dbReference type="PROSITE" id="PS51115">
    <property type="entry name" value="LAMININ_IVA"/>
    <property type="match status" value="1"/>
</dbReference>
<evidence type="ECO:0000256" key="1">
    <source>
        <dbReference type="ARBA" id="ARBA00004302"/>
    </source>
</evidence>
<dbReference type="Pfam" id="PF00053">
    <property type="entry name" value="EGF_laminin"/>
    <property type="match status" value="7"/>
</dbReference>
<keyword evidence="4" id="KW-0358">Heparin-binding</keyword>
<accession>A0A2K5U9N8</accession>
<evidence type="ECO:0000256" key="18">
    <source>
        <dbReference type="ARBA" id="ARBA00078347"/>
    </source>
</evidence>
<evidence type="ECO:0000256" key="9">
    <source>
        <dbReference type="ARBA" id="ARBA00022974"/>
    </source>
</evidence>
<dbReference type="Proteomes" id="UP000233100">
    <property type="component" value="Chromosome 1"/>
</dbReference>
<feature type="coiled-coil region" evidence="22">
    <location>
        <begin position="1147"/>
        <end position="1174"/>
    </location>
</feature>
<evidence type="ECO:0000256" key="13">
    <source>
        <dbReference type="ARBA" id="ARBA00023292"/>
    </source>
</evidence>
<keyword evidence="5" id="KW-0732">Signal</keyword>
<feature type="coiled-coil region" evidence="22">
    <location>
        <begin position="721"/>
        <end position="774"/>
    </location>
</feature>
<dbReference type="FunFam" id="2.10.25.10:FF:000533">
    <property type="entry name" value="Laminin subunit gamma 2"/>
    <property type="match status" value="1"/>
</dbReference>
<dbReference type="FunFam" id="2.10.25.10:FF:000174">
    <property type="entry name" value="Laminin subunit gamma-1"/>
    <property type="match status" value="1"/>
</dbReference>
<dbReference type="Bgee" id="ENSMFAG00000000974">
    <property type="expression patterns" value="Expressed in colon and 5 other cell types or tissues"/>
</dbReference>
<evidence type="ECO:0000256" key="12">
    <source>
        <dbReference type="ARBA" id="ARBA00023180"/>
    </source>
</evidence>
<dbReference type="InterPro" id="IPR050440">
    <property type="entry name" value="Laminin/Netrin_ECM"/>
</dbReference>
<dbReference type="PROSITE" id="PS01248">
    <property type="entry name" value="EGF_LAM_1"/>
    <property type="match status" value="2"/>
</dbReference>
<keyword evidence="27" id="KW-1185">Reference proteome</keyword>
<evidence type="ECO:0000256" key="8">
    <source>
        <dbReference type="ARBA" id="ARBA00022889"/>
    </source>
</evidence>
<dbReference type="GO" id="GO:0030335">
    <property type="term" value="P:positive regulation of cell migration"/>
    <property type="evidence" value="ECO:0007669"/>
    <property type="project" value="Ensembl"/>
</dbReference>
<feature type="disulfide bond" evidence="21">
    <location>
        <begin position="192"/>
        <end position="204"/>
    </location>
</feature>
<keyword evidence="6" id="KW-0677">Repeat</keyword>
<comment type="caution">
    <text evidence="21">Lacks conserved residue(s) required for the propagation of feature annotation.</text>
</comment>
<feature type="domain" description="Laminin EGF-like" evidence="24">
    <location>
        <begin position="625"/>
        <end position="680"/>
    </location>
</feature>
<dbReference type="FunFam" id="2.10.25.10:FF:000399">
    <property type="entry name" value="Laminin subunit gamma 2"/>
    <property type="match status" value="1"/>
</dbReference>
<dbReference type="PANTHER" id="PTHR10574">
    <property type="entry name" value="NETRIN/LAMININ-RELATED"/>
    <property type="match status" value="1"/>
</dbReference>
<dbReference type="Ensembl" id="ENSMFAT00000020953.2">
    <property type="protein sequence ID" value="ENSMFAP00000009090.2"/>
    <property type="gene ID" value="ENSMFAG00000000974.2"/>
</dbReference>
<dbReference type="PROSITE" id="PS50027">
    <property type="entry name" value="EGF_LAM_2"/>
    <property type="match status" value="3"/>
</dbReference>
<evidence type="ECO:0000256" key="7">
    <source>
        <dbReference type="ARBA" id="ARBA00022869"/>
    </source>
</evidence>
<reference evidence="26 27" key="1">
    <citation type="submission" date="2013-03" db="EMBL/GenBank/DDBJ databases">
        <authorList>
            <person name="Warren W."/>
            <person name="Wilson R.K."/>
        </authorList>
    </citation>
    <scope>NUCLEOTIDE SEQUENCE</scope>
</reference>
<feature type="disulfide bond" evidence="21">
    <location>
        <begin position="212"/>
        <end position="221"/>
    </location>
</feature>
<evidence type="ECO:0000256" key="21">
    <source>
        <dbReference type="PROSITE-ProRule" id="PRU00460"/>
    </source>
</evidence>
<feature type="region of interest" description="Disordered" evidence="23">
    <location>
        <begin position="1"/>
        <end position="20"/>
    </location>
</feature>
<dbReference type="InterPro" id="IPR000742">
    <property type="entry name" value="EGF"/>
</dbReference>
<dbReference type="GO" id="GO:0009887">
    <property type="term" value="P:animal organ morphogenesis"/>
    <property type="evidence" value="ECO:0007669"/>
    <property type="project" value="TreeGrafter"/>
</dbReference>
<dbReference type="GO" id="GO:0009888">
    <property type="term" value="P:tissue development"/>
    <property type="evidence" value="ECO:0007669"/>
    <property type="project" value="TreeGrafter"/>
</dbReference>
<evidence type="ECO:0000256" key="23">
    <source>
        <dbReference type="SAM" id="MobiDB-lite"/>
    </source>
</evidence>
<evidence type="ECO:0000256" key="17">
    <source>
        <dbReference type="ARBA" id="ARBA00077852"/>
    </source>
</evidence>
<feature type="disulfide bond" evidence="21">
    <location>
        <begin position="265"/>
        <end position="274"/>
    </location>
</feature>
<dbReference type="VEuPathDB" id="HostDB:ENSMFAG00000000974"/>
<evidence type="ECO:0000256" key="16">
    <source>
        <dbReference type="ARBA" id="ARBA00077027"/>
    </source>
</evidence>
<keyword evidence="9" id="KW-0654">Proteoglycan</keyword>
<keyword evidence="7" id="KW-0084">Basement membrane</keyword>
<dbReference type="FunFam" id="2.10.25.10:FF:000067">
    <property type="entry name" value="Laminin subunit gamma 1"/>
    <property type="match status" value="1"/>
</dbReference>
<dbReference type="STRING" id="9541.ENSMFAP00000009090"/>
<feature type="compositionally biased region" description="Basic residues" evidence="23">
    <location>
        <begin position="1"/>
        <end position="15"/>
    </location>
</feature>
<dbReference type="GO" id="GO:0008201">
    <property type="term" value="F:heparin binding"/>
    <property type="evidence" value="ECO:0007669"/>
    <property type="project" value="UniProtKB-KW"/>
</dbReference>
<evidence type="ECO:0000256" key="20">
    <source>
        <dbReference type="ARBA" id="ARBA00082536"/>
    </source>
</evidence>
<evidence type="ECO:0000256" key="10">
    <source>
        <dbReference type="ARBA" id="ARBA00023054"/>
    </source>
</evidence>
<gene>
    <name evidence="26" type="primary">LAMC2</name>
</gene>
<evidence type="ECO:0000256" key="5">
    <source>
        <dbReference type="ARBA" id="ARBA00022729"/>
    </source>
</evidence>
<evidence type="ECO:0000256" key="3">
    <source>
        <dbReference type="ARBA" id="ARBA00022530"/>
    </source>
</evidence>
<reference evidence="26" key="3">
    <citation type="submission" date="2025-09" db="UniProtKB">
        <authorList>
            <consortium name="Ensembl"/>
        </authorList>
    </citation>
    <scope>IDENTIFICATION</scope>
</reference>
<feature type="domain" description="Laminin EGF-like" evidence="24">
    <location>
        <begin position="192"/>
        <end position="238"/>
    </location>
</feature>
<dbReference type="GO" id="GO:0008284">
    <property type="term" value="P:positive regulation of cell population proliferation"/>
    <property type="evidence" value="ECO:0007669"/>
    <property type="project" value="Ensembl"/>
</dbReference>
<dbReference type="Gene3D" id="2.10.25.10">
    <property type="entry name" value="Laminin"/>
    <property type="match status" value="5"/>
</dbReference>
<dbReference type="GO" id="GO:0005576">
    <property type="term" value="C:extracellular region"/>
    <property type="evidence" value="ECO:0007669"/>
    <property type="project" value="UniProtKB-ARBA"/>
</dbReference>
<dbReference type="Pfam" id="PF00052">
    <property type="entry name" value="Laminin_B"/>
    <property type="match status" value="1"/>
</dbReference>
<dbReference type="SMART" id="SM00181">
    <property type="entry name" value="EGF"/>
    <property type="match status" value="6"/>
</dbReference>
<comment type="subcellular location">
    <subcellularLocation>
        <location evidence="1">Secreted</location>
        <location evidence="1">Extracellular space</location>
        <location evidence="1">Extracellular matrix</location>
        <location evidence="1">Basement membrane</location>
    </subcellularLocation>
</comment>
<dbReference type="SUPFAM" id="SSF57196">
    <property type="entry name" value="EGF/Laminin"/>
    <property type="match status" value="4"/>
</dbReference>
<keyword evidence="13 21" id="KW-0424">Laminin EGF-like domain</keyword>
<feature type="disulfide bond" evidence="21">
    <location>
        <begin position="649"/>
        <end position="658"/>
    </location>
</feature>
<evidence type="ECO:0000256" key="2">
    <source>
        <dbReference type="ARBA" id="ARBA00022525"/>
    </source>
</evidence>
<evidence type="ECO:0000313" key="27">
    <source>
        <dbReference type="Proteomes" id="UP000233100"/>
    </source>
</evidence>
<name>A0A2K5U9N8_MACFA</name>
<feature type="domain" description="Laminin EGF-like" evidence="24">
    <location>
        <begin position="247"/>
        <end position="294"/>
    </location>
</feature>
<dbReference type="SMART" id="SM00180">
    <property type="entry name" value="EGF_Lam"/>
    <property type="match status" value="7"/>
</dbReference>
<evidence type="ECO:0000256" key="11">
    <source>
        <dbReference type="ARBA" id="ARBA00023157"/>
    </source>
</evidence>
<evidence type="ECO:0000256" key="6">
    <source>
        <dbReference type="ARBA" id="ARBA00022737"/>
    </source>
</evidence>
<evidence type="ECO:0000313" key="26">
    <source>
        <dbReference type="Ensembl" id="ENSMFAP00000009090.2"/>
    </source>
</evidence>
<dbReference type="GO" id="GO:0005604">
    <property type="term" value="C:basement membrane"/>
    <property type="evidence" value="ECO:0007669"/>
    <property type="project" value="UniProtKB-SubCell"/>
</dbReference>
<dbReference type="PRINTS" id="PR00011">
    <property type="entry name" value="EGFLAMININ"/>
</dbReference>
<keyword evidence="2" id="KW-0964">Secreted</keyword>
<evidence type="ECO:0000256" key="14">
    <source>
        <dbReference type="ARBA" id="ARBA00073468"/>
    </source>
</evidence>
<evidence type="ECO:0000259" key="25">
    <source>
        <dbReference type="PROSITE" id="PS51115"/>
    </source>
</evidence>
<keyword evidence="10 22" id="KW-0175">Coiled coil</keyword>
<evidence type="ECO:0000256" key="22">
    <source>
        <dbReference type="SAM" id="Coils"/>
    </source>
</evidence>
<dbReference type="PANTHER" id="PTHR10574:SF313">
    <property type="entry name" value="LAMININ SUBUNIT GAMMA-2"/>
    <property type="match status" value="1"/>
</dbReference>
<dbReference type="SMART" id="SM00281">
    <property type="entry name" value="LamB"/>
    <property type="match status" value="1"/>
</dbReference>
<keyword evidence="12" id="KW-0325">Glycoprotein</keyword>
<sequence>MLHKNRSRRTLKNNKRFPEEGSSCSAWVVSLPKGLSWQLGADPNQQRCQAWFCHTTYANAGLSQVEESIKPPDQGKGRHSRAQSENQQPRRRAATPAAETETERPGPAMPALWLGCCLCFSLLLPAARATSRREVCDCNGKSRQCIFDQELYRQTGNGFRCLNCNDNTDGIHCERCKDGFYRHRERDRCLPCNCNSKGSLSARCDNSGRCSCKPGVTGARCDRCLPGFHMLTDAGCTQDQRLLDSKCDCDPAGIAGPCDAGRCVCKPAVTGERCDRCRSGSYNLDRGNPEGCTQCFCYGHSASCRSSADYSVHKITSTFNQDVDGWKAVQRNGSPAKLQWSQRHQDVFSSARRPDPVYFVAPAKFLGNQQVSYGQSLSFDYRVDRGGRHPSAHDVILEGAGLRITAPLMPLGKTLPCGLTKTYTLRLNEHPSSNWSPQLSYFEYRRLLRNLTALRIRATYGEYSTGYIDNVTLISARPVSGAPAPWVEQCICPVGYKGQFCQDCASGYKRDSAKLGPFGTCIPCNCQGGGACDPDTGDCYSGDENPDIECADCPIGFYNDPHDPRSCKPCPCHNGFSCSVMPETEEVVCNNCPPGVTGARCELCADDYFGDPFGEHGPVRPCQPCQCNNNVDPSASGNCDRLTGRCLKCIHNTAGIYCDQCKAGYFGDPLATNPAEKCRACNCNPMGSEPVECRSDGTCVCKPGFGGPNCEHGAFSCPACYNQVKIQMDQFMQQLQRMEALISKAQGGDGAVLDTELEGRMQQAEQALRDILRDAQISEGASRSLGLQLAKVRSQENSYRSRLDDLKMTVERVRALGSQYQNQVRDTHRLITQMQLSLAESEASLGNTNIPASDHYVGPNGFKSLAQEATRLAESHVESASNMEQLTKETEDYSKQALSLVHKALREGGGSGSGSLDGAVVQGVVEKLEKTKSLAQQLTREATQAETEADRSYQHSLRLLDSVSQLQGVNDQTFQVEEAKRIKQKADSLSSLVTRHMDEFKRAQKNLGDWKEETQQLLQNGKNGREKSDQLLSRANLAKSRAQEALSMGNATFYEVESILKNLREFDLQVDNRKAEAEEAMKRLSYISQKVSDASDKTQQAERALGSAAADAQRAKNGAREALKISSEIEQEIGSLNLEANVTADGALAMEKGLASLKSEMREVEGELERKELEFDTNMDAVQMVITEAQRVDTRAKNTGVTIQDTLNTLDGLLYLMDQPVSVDEEGLILLEQKLSRAKNQINSQLRPMMSELEERARRQRGHLHLLETSIDGILADVKNLENIRDNLPPGCYNTPVLEQQ</sequence>
<keyword evidence="11 21" id="KW-1015">Disulfide bond</keyword>
<reference evidence="26" key="2">
    <citation type="submission" date="2025-08" db="UniProtKB">
        <authorList>
            <consortium name="Ensembl"/>
        </authorList>
    </citation>
    <scope>IDENTIFICATION</scope>
</reference>
<feature type="coiled-coil region" evidence="22">
    <location>
        <begin position="921"/>
        <end position="955"/>
    </location>
</feature>
<evidence type="ECO:0000256" key="19">
    <source>
        <dbReference type="ARBA" id="ARBA00081745"/>
    </source>
</evidence>